<protein>
    <recommendedName>
        <fullName evidence="4">PEP-CTERM protein-sorting domain-containing protein</fullName>
    </recommendedName>
</protein>
<feature type="chain" id="PRO_5021897483" description="PEP-CTERM protein-sorting domain-containing protein" evidence="1">
    <location>
        <begin position="25"/>
        <end position="366"/>
    </location>
</feature>
<evidence type="ECO:0000256" key="1">
    <source>
        <dbReference type="SAM" id="SignalP"/>
    </source>
</evidence>
<name>A0A517MPM1_9BACT</name>
<evidence type="ECO:0000313" key="3">
    <source>
        <dbReference type="Proteomes" id="UP000319852"/>
    </source>
</evidence>
<proteinExistence type="predicted"/>
<gene>
    <name evidence="2" type="ORF">HG15A2_00880</name>
</gene>
<dbReference type="RefSeq" id="WP_145056748.1">
    <property type="nucleotide sequence ID" value="NZ_CP036263.1"/>
</dbReference>
<dbReference type="AlphaFoldDB" id="A0A517MPM1"/>
<dbReference type="InterPro" id="IPR018247">
    <property type="entry name" value="EF_Hand_1_Ca_BS"/>
</dbReference>
<evidence type="ECO:0000313" key="2">
    <source>
        <dbReference type="EMBL" id="QDS96830.1"/>
    </source>
</evidence>
<dbReference type="PROSITE" id="PS00018">
    <property type="entry name" value="EF_HAND_1"/>
    <property type="match status" value="1"/>
</dbReference>
<dbReference type="EMBL" id="CP036263">
    <property type="protein sequence ID" value="QDS96830.1"/>
    <property type="molecule type" value="Genomic_DNA"/>
</dbReference>
<sequence precursor="true">MFSRALLFLLLVVALAIHPSAAHGAFEIAIHGDGSGGTPDVGTVGFAYLQTQTGTVSGMLEETGSGDGNGYHFAHTTAEVVGGSSFNAFTNLYGYAENERAGTFVPFGKASIAALWQDAVTLTGSSALPAAIRLHFLIEGTASATQIAQPQAGTLNSFIARATSDPTDFEGTLDTTHFVEAPLDTNFFGNTMVSYIVNTDPIPSEPTTQNWDTLSTGGSGAFSGTFSLDVELDETPGTYDWAVLFSAYARTRGGTATTDVNNISLVAVTDDSDDPLDGFTVEFDSGRTISPPAGPGDIDADGDVDGGDFLLWQRTDGSPSGLMEIQSNYGNGGSATATFAVVPEPANLVYLALLTTGLLGIVRRRS</sequence>
<organism evidence="2 3">
    <name type="scientific">Adhaeretor mobilis</name>
    <dbReference type="NCBI Taxonomy" id="1930276"/>
    <lineage>
        <taxon>Bacteria</taxon>
        <taxon>Pseudomonadati</taxon>
        <taxon>Planctomycetota</taxon>
        <taxon>Planctomycetia</taxon>
        <taxon>Pirellulales</taxon>
        <taxon>Lacipirellulaceae</taxon>
        <taxon>Adhaeretor</taxon>
    </lineage>
</organism>
<feature type="signal peptide" evidence="1">
    <location>
        <begin position="1"/>
        <end position="24"/>
    </location>
</feature>
<dbReference type="KEGG" id="amob:HG15A2_00880"/>
<evidence type="ECO:0008006" key="4">
    <source>
        <dbReference type="Google" id="ProtNLM"/>
    </source>
</evidence>
<dbReference type="Proteomes" id="UP000319852">
    <property type="component" value="Chromosome"/>
</dbReference>
<reference evidence="2 3" key="1">
    <citation type="submission" date="2019-02" db="EMBL/GenBank/DDBJ databases">
        <title>Deep-cultivation of Planctomycetes and their phenomic and genomic characterization uncovers novel biology.</title>
        <authorList>
            <person name="Wiegand S."/>
            <person name="Jogler M."/>
            <person name="Boedeker C."/>
            <person name="Pinto D."/>
            <person name="Vollmers J."/>
            <person name="Rivas-Marin E."/>
            <person name="Kohn T."/>
            <person name="Peeters S.H."/>
            <person name="Heuer A."/>
            <person name="Rast P."/>
            <person name="Oberbeckmann S."/>
            <person name="Bunk B."/>
            <person name="Jeske O."/>
            <person name="Meyerdierks A."/>
            <person name="Storesund J.E."/>
            <person name="Kallscheuer N."/>
            <person name="Luecker S."/>
            <person name="Lage O.M."/>
            <person name="Pohl T."/>
            <person name="Merkel B.J."/>
            <person name="Hornburger P."/>
            <person name="Mueller R.-W."/>
            <person name="Bruemmer F."/>
            <person name="Labrenz M."/>
            <person name="Spormann A.M."/>
            <person name="Op den Camp H."/>
            <person name="Overmann J."/>
            <person name="Amann R."/>
            <person name="Jetten M.S.M."/>
            <person name="Mascher T."/>
            <person name="Medema M.H."/>
            <person name="Devos D.P."/>
            <person name="Kaster A.-K."/>
            <person name="Ovreas L."/>
            <person name="Rohde M."/>
            <person name="Galperin M.Y."/>
            <person name="Jogler C."/>
        </authorList>
    </citation>
    <scope>NUCLEOTIDE SEQUENCE [LARGE SCALE GENOMIC DNA]</scope>
    <source>
        <strain evidence="2 3">HG15A2</strain>
    </source>
</reference>
<accession>A0A517MPM1</accession>
<keyword evidence="3" id="KW-1185">Reference proteome</keyword>
<keyword evidence="1" id="KW-0732">Signal</keyword>